<dbReference type="RefSeq" id="WP_146403002.1">
    <property type="nucleotide sequence ID" value="NZ_SJPJ01000001.1"/>
</dbReference>
<evidence type="ECO:0000259" key="2">
    <source>
        <dbReference type="Pfam" id="PF14587"/>
    </source>
</evidence>
<gene>
    <name evidence="3" type="ORF">CA13_65050</name>
</gene>
<reference evidence="3 4" key="1">
    <citation type="submission" date="2019-02" db="EMBL/GenBank/DDBJ databases">
        <title>Deep-cultivation of Planctomycetes and their phenomic and genomic characterization uncovers novel biology.</title>
        <authorList>
            <person name="Wiegand S."/>
            <person name="Jogler M."/>
            <person name="Boedeker C."/>
            <person name="Pinto D."/>
            <person name="Vollmers J."/>
            <person name="Rivas-Marin E."/>
            <person name="Kohn T."/>
            <person name="Peeters S.H."/>
            <person name="Heuer A."/>
            <person name="Rast P."/>
            <person name="Oberbeckmann S."/>
            <person name="Bunk B."/>
            <person name="Jeske O."/>
            <person name="Meyerdierks A."/>
            <person name="Storesund J.E."/>
            <person name="Kallscheuer N."/>
            <person name="Luecker S."/>
            <person name="Lage O.M."/>
            <person name="Pohl T."/>
            <person name="Merkel B.J."/>
            <person name="Hornburger P."/>
            <person name="Mueller R.-W."/>
            <person name="Bruemmer F."/>
            <person name="Labrenz M."/>
            <person name="Spormann A.M."/>
            <person name="Op Den Camp H."/>
            <person name="Overmann J."/>
            <person name="Amann R."/>
            <person name="Jetten M.S.M."/>
            <person name="Mascher T."/>
            <person name="Medema M.H."/>
            <person name="Devos D.P."/>
            <person name="Kaster A.-K."/>
            <person name="Ovreas L."/>
            <person name="Rohde M."/>
            <person name="Galperin M.Y."/>
            <person name="Jogler C."/>
        </authorList>
    </citation>
    <scope>NUCLEOTIDE SEQUENCE [LARGE SCALE GENOMIC DNA]</scope>
    <source>
        <strain evidence="3 4">CA13</strain>
    </source>
</reference>
<feature type="compositionally biased region" description="Polar residues" evidence="1">
    <location>
        <begin position="514"/>
        <end position="525"/>
    </location>
</feature>
<dbReference type="PANTHER" id="PTHR42767:SF1">
    <property type="entry name" value="ENDO-BETA-1,6-GALACTANASE-LIKE DOMAIN-CONTAINING PROTEIN"/>
    <property type="match status" value="1"/>
</dbReference>
<organism evidence="3 4">
    <name type="scientific">Novipirellula herctigrandis</name>
    <dbReference type="NCBI Taxonomy" id="2527986"/>
    <lineage>
        <taxon>Bacteria</taxon>
        <taxon>Pseudomonadati</taxon>
        <taxon>Planctomycetota</taxon>
        <taxon>Planctomycetia</taxon>
        <taxon>Pirellulales</taxon>
        <taxon>Pirellulaceae</taxon>
        <taxon>Novipirellula</taxon>
    </lineage>
</organism>
<evidence type="ECO:0000313" key="4">
    <source>
        <dbReference type="Proteomes" id="UP000315010"/>
    </source>
</evidence>
<accession>A0A5C5ZEQ4</accession>
<feature type="region of interest" description="Disordered" evidence="1">
    <location>
        <begin position="504"/>
        <end position="525"/>
    </location>
</feature>
<comment type="caution">
    <text evidence="3">The sequence shown here is derived from an EMBL/GenBank/DDBJ whole genome shotgun (WGS) entry which is preliminary data.</text>
</comment>
<dbReference type="Pfam" id="PF14587">
    <property type="entry name" value="Glyco_hydr_30_2"/>
    <property type="match status" value="1"/>
</dbReference>
<dbReference type="Proteomes" id="UP000315010">
    <property type="component" value="Unassembled WGS sequence"/>
</dbReference>
<dbReference type="OrthoDB" id="9806701at2"/>
<dbReference type="EMBL" id="SJPJ01000001">
    <property type="protein sequence ID" value="TWT85023.1"/>
    <property type="molecule type" value="Genomic_DNA"/>
</dbReference>
<feature type="domain" description="Endo-beta-1,6-galactanase-like" evidence="2">
    <location>
        <begin position="19"/>
        <end position="141"/>
    </location>
</feature>
<keyword evidence="4" id="KW-1185">Reference proteome</keyword>
<dbReference type="AlphaFoldDB" id="A0A5C5ZEQ4"/>
<proteinExistence type="predicted"/>
<dbReference type="InterPro" id="IPR039514">
    <property type="entry name" value="6GAL-like"/>
</dbReference>
<evidence type="ECO:0000313" key="3">
    <source>
        <dbReference type="EMBL" id="TWT85023.1"/>
    </source>
</evidence>
<dbReference type="Gene3D" id="3.20.20.80">
    <property type="entry name" value="Glycosidases"/>
    <property type="match status" value="1"/>
</dbReference>
<dbReference type="GO" id="GO:0004553">
    <property type="term" value="F:hydrolase activity, hydrolyzing O-glycosyl compounds"/>
    <property type="evidence" value="ECO:0007669"/>
    <property type="project" value="InterPro"/>
</dbReference>
<dbReference type="SUPFAM" id="SSF51445">
    <property type="entry name" value="(Trans)glycosidases"/>
    <property type="match status" value="1"/>
</dbReference>
<evidence type="ECO:0000256" key="1">
    <source>
        <dbReference type="SAM" id="MobiDB-lite"/>
    </source>
</evidence>
<name>A0A5C5ZEQ4_9BACT</name>
<dbReference type="PANTHER" id="PTHR42767">
    <property type="entry name" value="ENDO-BETA-1,6-GALACTANASE"/>
    <property type="match status" value="1"/>
</dbReference>
<protein>
    <recommendedName>
        <fullName evidence="2">Endo-beta-1,6-galactanase-like domain-containing protein</fullName>
    </recommendedName>
</protein>
<dbReference type="InterPro" id="IPR039743">
    <property type="entry name" value="6GAL/EXGAL"/>
</dbReference>
<sequence length="828" mass="89668">MEGWVPTAPTTVSDTSTWTWDWNADATQRLVLDMAIDRGVTRVEAFANSAPWWMTNSLSSSGSSTSSNNLSTARQNEFAHYMLEVADHFESNLGIQFNTITPVNEPGSGFWTGGSGQEGMIITPIRQRSLITTFGQEMDNRGSRMGLVGPEETSTDQSADTWGVYSTTTKSHIDQVNTHTYPFNGGSGQSDSERLFNAVSSDGKKIYATEYGTGQGAIRMAEQINSDIRYLDAAGWTYWQAVEDNNGSGWGLAIQHFNGTNPRFDVQDQYFGLKQFSAHIRPGSEIIELDGQENITAAYDPRTGTTAVVVTNDGADSASDNYSFNLDQQVMSTRLIRTTDENNSLRTNAYESLGAATVAGNNVSFDSVGNSITTAVIHHRPNLVRNGNFDDHGAATGAAISDWQFAGDAEFDTGSDHTFDVPGTGTGVLKTQGDATEGRMFQTGIGDADTDLTGVAFQLSADVRFLNAGSRNYDADAYLALEFYGADDQTLASTSLNEYQTHIEPAPSVKGDGNESSVVGSDPNDNQYRTYVSERFVAPEGTRYVRPVIRFDNLGDDDNSSLTFVDNVRLQEVHPEAVAREWNAESGGDWTNDRSWLNHSLVETNKHAYFGNAITEDSNIAIDSTQAVTGLTFFSEHQYNLQGTGKLEIGEAASPLNLIDVRVGSHLVNVQTELMDNLDIQILPGATISFDSGFDLAGHELAKLGAGEVEFNIGFMMNGGTLSAYAAPDASIFFGSDALLNGDFELLISAGQVLQLGDTFELAAFTTLSDSFDEIILPTLSDGLVWDVNYETNRLSAGVVSAVPEPASATFILVAVLALNIRRRRQTV</sequence>
<dbReference type="InterPro" id="IPR017853">
    <property type="entry name" value="GH"/>
</dbReference>